<evidence type="ECO:0000256" key="5">
    <source>
        <dbReference type="ARBA" id="ARBA00022840"/>
    </source>
</evidence>
<feature type="region of interest" description="Disordered" evidence="6">
    <location>
        <begin position="286"/>
        <end position="316"/>
    </location>
</feature>
<keyword evidence="3" id="KW-0547">Nucleotide-binding</keyword>
<dbReference type="InterPro" id="IPR000719">
    <property type="entry name" value="Prot_kinase_dom"/>
</dbReference>
<dbReference type="Pfam" id="PF00069">
    <property type="entry name" value="Pkinase"/>
    <property type="match status" value="1"/>
</dbReference>
<sequence>MKVAENTDFLKPNQELARTYNIESRPFAKGYIAQVRRITNKVNGNIYAAKYSPRFRAGNEIYVGLHEMCILNLISSKGCQTIIQFIEGYITEFYYVCVTELAVGGDLQSLIDMDIVLLELDVRVIIEQLLGALELIHSLRIVHLDIKPQNILLMKPFPSHHVKLCDFEISRRISHGQEIREILGTPDYVAPEVLELEPIGPYTDIWSLGVTTYVLLTGFSPFGGDTDSETFSNILDKKPIEFPIELFEDISQDAISFIELLVDKRYRVTRPSAKILKENPWIKQTSAQTNAPGSRNITAEETKPNHSSGMKRLSKSTLDLTHKSRERLYEKLKSSTQNSDKFKMSKSREQLWKSKVNIRESMEELSNLRVAKWVSMDNFTSKGSSQMAGSSGGSGSNHANDNENSVSVKDLIRNWTEQSMDIIMEENPDNQGVVCMCMSVELTFYGSRATDEDYTPTIGSVIIEVKKRKQDTQHCL</sequence>
<name>A0A8J2JS98_9HEXA</name>
<dbReference type="GO" id="GO:0005524">
    <property type="term" value="F:ATP binding"/>
    <property type="evidence" value="ECO:0007669"/>
    <property type="project" value="UniProtKB-KW"/>
</dbReference>
<dbReference type="GO" id="GO:0043065">
    <property type="term" value="P:positive regulation of apoptotic process"/>
    <property type="evidence" value="ECO:0007669"/>
    <property type="project" value="TreeGrafter"/>
</dbReference>
<evidence type="ECO:0000313" key="8">
    <source>
        <dbReference type="EMBL" id="CAG7722813.1"/>
    </source>
</evidence>
<feature type="region of interest" description="Disordered" evidence="6">
    <location>
        <begin position="381"/>
        <end position="404"/>
    </location>
</feature>
<dbReference type="GO" id="GO:0035556">
    <property type="term" value="P:intracellular signal transduction"/>
    <property type="evidence" value="ECO:0007669"/>
    <property type="project" value="TreeGrafter"/>
</dbReference>
<keyword evidence="4" id="KW-0418">Kinase</keyword>
<accession>A0A8J2JS98</accession>
<evidence type="ECO:0000256" key="3">
    <source>
        <dbReference type="ARBA" id="ARBA00022741"/>
    </source>
</evidence>
<comment type="caution">
    <text evidence="8">The sequence shown here is derived from an EMBL/GenBank/DDBJ whole genome shotgun (WGS) entry which is preliminary data.</text>
</comment>
<dbReference type="GO" id="GO:0005634">
    <property type="term" value="C:nucleus"/>
    <property type="evidence" value="ECO:0007669"/>
    <property type="project" value="TreeGrafter"/>
</dbReference>
<dbReference type="GO" id="GO:0004674">
    <property type="term" value="F:protein serine/threonine kinase activity"/>
    <property type="evidence" value="ECO:0007669"/>
    <property type="project" value="UniProtKB-KW"/>
</dbReference>
<dbReference type="EMBL" id="CAJVCH010092595">
    <property type="protein sequence ID" value="CAG7722813.1"/>
    <property type="molecule type" value="Genomic_DNA"/>
</dbReference>
<feature type="compositionally biased region" description="Polar residues" evidence="6">
    <location>
        <begin position="286"/>
        <end position="297"/>
    </location>
</feature>
<dbReference type="Proteomes" id="UP000708208">
    <property type="component" value="Unassembled WGS sequence"/>
</dbReference>
<reference evidence="8" key="1">
    <citation type="submission" date="2021-06" db="EMBL/GenBank/DDBJ databases">
        <authorList>
            <person name="Hodson N. C."/>
            <person name="Mongue J. A."/>
            <person name="Jaron S. K."/>
        </authorList>
    </citation>
    <scope>NUCLEOTIDE SEQUENCE</scope>
</reference>
<evidence type="ECO:0000259" key="7">
    <source>
        <dbReference type="PROSITE" id="PS50011"/>
    </source>
</evidence>
<protein>
    <recommendedName>
        <fullName evidence="7">Protein kinase domain-containing protein</fullName>
    </recommendedName>
</protein>
<dbReference type="InterPro" id="IPR008271">
    <property type="entry name" value="Ser/Thr_kinase_AS"/>
</dbReference>
<feature type="domain" description="Protein kinase" evidence="7">
    <location>
        <begin position="21"/>
        <end position="282"/>
    </location>
</feature>
<proteinExistence type="predicted"/>
<evidence type="ECO:0000313" key="9">
    <source>
        <dbReference type="Proteomes" id="UP000708208"/>
    </source>
</evidence>
<gene>
    <name evidence="8" type="ORF">AFUS01_LOCUS11925</name>
</gene>
<keyword evidence="1" id="KW-0723">Serine/threonine-protein kinase</keyword>
<evidence type="ECO:0000256" key="1">
    <source>
        <dbReference type="ARBA" id="ARBA00022527"/>
    </source>
</evidence>
<evidence type="ECO:0000256" key="2">
    <source>
        <dbReference type="ARBA" id="ARBA00022679"/>
    </source>
</evidence>
<evidence type="ECO:0000256" key="6">
    <source>
        <dbReference type="SAM" id="MobiDB-lite"/>
    </source>
</evidence>
<dbReference type="PROSITE" id="PS00108">
    <property type="entry name" value="PROTEIN_KINASE_ST"/>
    <property type="match status" value="1"/>
</dbReference>
<dbReference type="SMART" id="SM00220">
    <property type="entry name" value="S_TKc"/>
    <property type="match status" value="1"/>
</dbReference>
<dbReference type="PANTHER" id="PTHR24342:SF12">
    <property type="entry name" value="DEATH-ASSOCIATED PROTEIN KINASE RELATED"/>
    <property type="match status" value="1"/>
</dbReference>
<keyword evidence="5" id="KW-0067">ATP-binding</keyword>
<keyword evidence="2" id="KW-0808">Transferase</keyword>
<dbReference type="PANTHER" id="PTHR24342">
    <property type="entry name" value="SERINE/THREONINE-PROTEIN KINASE 17"/>
    <property type="match status" value="1"/>
</dbReference>
<dbReference type="PROSITE" id="PS50011">
    <property type="entry name" value="PROTEIN_KINASE_DOM"/>
    <property type="match status" value="1"/>
</dbReference>
<evidence type="ECO:0000256" key="4">
    <source>
        <dbReference type="ARBA" id="ARBA00022777"/>
    </source>
</evidence>
<organism evidence="8 9">
    <name type="scientific">Allacma fusca</name>
    <dbReference type="NCBI Taxonomy" id="39272"/>
    <lineage>
        <taxon>Eukaryota</taxon>
        <taxon>Metazoa</taxon>
        <taxon>Ecdysozoa</taxon>
        <taxon>Arthropoda</taxon>
        <taxon>Hexapoda</taxon>
        <taxon>Collembola</taxon>
        <taxon>Symphypleona</taxon>
        <taxon>Sminthuridae</taxon>
        <taxon>Allacma</taxon>
    </lineage>
</organism>
<keyword evidence="9" id="KW-1185">Reference proteome</keyword>
<dbReference type="OrthoDB" id="74764at2759"/>
<dbReference type="AlphaFoldDB" id="A0A8J2JS98"/>